<dbReference type="WBParaSite" id="DME_0000473001-mRNA-1">
    <property type="protein sequence ID" value="DME_0000473001-mRNA-1"/>
    <property type="gene ID" value="DME_0000473001"/>
</dbReference>
<dbReference type="InterPro" id="IPR002172">
    <property type="entry name" value="LDrepeatLR_classA_rpt"/>
</dbReference>
<keyword evidence="1" id="KW-1015">Disulfide bond</keyword>
<dbReference type="OrthoDB" id="19606at2759"/>
<keyword evidence="5" id="KW-1185">Reference proteome</keyword>
<dbReference type="Proteomes" id="UP000274756">
    <property type="component" value="Unassembled WGS sequence"/>
</dbReference>
<dbReference type="Pfam" id="PF00057">
    <property type="entry name" value="Ldl_recept_a"/>
    <property type="match status" value="1"/>
</dbReference>
<name>A0A0N4UBX2_DRAME</name>
<dbReference type="SMART" id="SM00192">
    <property type="entry name" value="LDLa"/>
    <property type="match status" value="1"/>
</dbReference>
<dbReference type="Gene3D" id="4.10.400.10">
    <property type="entry name" value="Low-density Lipoprotein Receptor"/>
    <property type="match status" value="1"/>
</dbReference>
<evidence type="ECO:0000313" key="5">
    <source>
        <dbReference type="Proteomes" id="UP000274756"/>
    </source>
</evidence>
<dbReference type="CDD" id="cd00112">
    <property type="entry name" value="LDLa"/>
    <property type="match status" value="1"/>
</dbReference>
<feature type="region of interest" description="Disordered" evidence="2">
    <location>
        <begin position="117"/>
        <end position="138"/>
    </location>
</feature>
<dbReference type="EMBL" id="UYYG01001170">
    <property type="protein sequence ID" value="VDN58640.1"/>
    <property type="molecule type" value="Genomic_DNA"/>
</dbReference>
<evidence type="ECO:0000313" key="6">
    <source>
        <dbReference type="WBParaSite" id="DME_0000473001-mRNA-1"/>
    </source>
</evidence>
<organism evidence="4 6">
    <name type="scientific">Dracunculus medinensis</name>
    <name type="common">Guinea worm</name>
    <dbReference type="NCBI Taxonomy" id="318479"/>
    <lineage>
        <taxon>Eukaryota</taxon>
        <taxon>Metazoa</taxon>
        <taxon>Ecdysozoa</taxon>
        <taxon>Nematoda</taxon>
        <taxon>Chromadorea</taxon>
        <taxon>Rhabditida</taxon>
        <taxon>Spirurina</taxon>
        <taxon>Dracunculoidea</taxon>
        <taxon>Dracunculidae</taxon>
        <taxon>Dracunculus</taxon>
    </lineage>
</organism>
<accession>A0A0N4UBX2</accession>
<sequence length="138" mass="15751">MPPFLEIHSVYFDIFARYLTKSLVKEKCNNSKYIDGNLLCNGDNDCGDLSDEWNDYCGKKGSTNFVVHLPRRKKAPQLELEPETNQEILNQILPYAPELKPIVPLIVKPINPINEKSGLHSRNTEHLSTKTNAITNER</sequence>
<proteinExistence type="predicted"/>
<dbReference type="Proteomes" id="UP000038040">
    <property type="component" value="Unplaced"/>
</dbReference>
<dbReference type="InterPro" id="IPR036055">
    <property type="entry name" value="LDL_receptor-like_sf"/>
</dbReference>
<protein>
    <submittedName>
        <fullName evidence="3 6">Uncharacterized protein</fullName>
    </submittedName>
</protein>
<evidence type="ECO:0000313" key="4">
    <source>
        <dbReference type="Proteomes" id="UP000038040"/>
    </source>
</evidence>
<gene>
    <name evidence="3" type="ORF">DME_LOCUS8613</name>
</gene>
<evidence type="ECO:0000313" key="3">
    <source>
        <dbReference type="EMBL" id="VDN58640.1"/>
    </source>
</evidence>
<evidence type="ECO:0000256" key="2">
    <source>
        <dbReference type="SAM" id="MobiDB-lite"/>
    </source>
</evidence>
<evidence type="ECO:0000256" key="1">
    <source>
        <dbReference type="ARBA" id="ARBA00023157"/>
    </source>
</evidence>
<dbReference type="AlphaFoldDB" id="A0A0N4UBX2"/>
<reference evidence="3 5" key="2">
    <citation type="submission" date="2018-11" db="EMBL/GenBank/DDBJ databases">
        <authorList>
            <consortium name="Pathogen Informatics"/>
        </authorList>
    </citation>
    <scope>NUCLEOTIDE SEQUENCE [LARGE SCALE GENOMIC DNA]</scope>
</reference>
<feature type="compositionally biased region" description="Polar residues" evidence="2">
    <location>
        <begin position="129"/>
        <end position="138"/>
    </location>
</feature>
<dbReference type="SUPFAM" id="SSF57424">
    <property type="entry name" value="LDL receptor-like module"/>
    <property type="match status" value="1"/>
</dbReference>
<reference evidence="6" key="1">
    <citation type="submission" date="2017-02" db="UniProtKB">
        <authorList>
            <consortium name="WormBaseParasite"/>
        </authorList>
    </citation>
    <scope>IDENTIFICATION</scope>
</reference>